<reference evidence="1" key="1">
    <citation type="submission" date="2022-03" db="EMBL/GenBank/DDBJ databases">
        <authorList>
            <person name="Tunstrom K."/>
        </authorList>
    </citation>
    <scope>NUCLEOTIDE SEQUENCE</scope>
</reference>
<dbReference type="Proteomes" id="UP001153954">
    <property type="component" value="Unassembled WGS sequence"/>
</dbReference>
<gene>
    <name evidence="1" type="ORF">EEDITHA_LOCUS15389</name>
</gene>
<evidence type="ECO:0000313" key="2">
    <source>
        <dbReference type="Proteomes" id="UP001153954"/>
    </source>
</evidence>
<dbReference type="AlphaFoldDB" id="A0AAU9UMX4"/>
<protein>
    <submittedName>
        <fullName evidence="1">Uncharacterized protein</fullName>
    </submittedName>
</protein>
<sequence length="67" mass="7490">MTHQVVVVHVTCVEEEEQAQYLAGCPPRVLMRPLEILEHSLKMAIHNRDDAVIEDVLALLSGGRGRD</sequence>
<evidence type="ECO:0000313" key="1">
    <source>
        <dbReference type="EMBL" id="CAH2100538.1"/>
    </source>
</evidence>
<accession>A0AAU9UMX4</accession>
<proteinExistence type="predicted"/>
<organism evidence="1 2">
    <name type="scientific">Euphydryas editha</name>
    <name type="common">Edith's checkerspot</name>
    <dbReference type="NCBI Taxonomy" id="104508"/>
    <lineage>
        <taxon>Eukaryota</taxon>
        <taxon>Metazoa</taxon>
        <taxon>Ecdysozoa</taxon>
        <taxon>Arthropoda</taxon>
        <taxon>Hexapoda</taxon>
        <taxon>Insecta</taxon>
        <taxon>Pterygota</taxon>
        <taxon>Neoptera</taxon>
        <taxon>Endopterygota</taxon>
        <taxon>Lepidoptera</taxon>
        <taxon>Glossata</taxon>
        <taxon>Ditrysia</taxon>
        <taxon>Papilionoidea</taxon>
        <taxon>Nymphalidae</taxon>
        <taxon>Nymphalinae</taxon>
        <taxon>Euphydryas</taxon>
    </lineage>
</organism>
<dbReference type="EMBL" id="CAKOGL010000023">
    <property type="protein sequence ID" value="CAH2100538.1"/>
    <property type="molecule type" value="Genomic_DNA"/>
</dbReference>
<name>A0AAU9UMX4_EUPED</name>
<comment type="caution">
    <text evidence="1">The sequence shown here is derived from an EMBL/GenBank/DDBJ whole genome shotgun (WGS) entry which is preliminary data.</text>
</comment>
<keyword evidence="2" id="KW-1185">Reference proteome</keyword>